<evidence type="ECO:0000313" key="5">
    <source>
        <dbReference type="Proteomes" id="UP000054408"/>
    </source>
</evidence>
<dbReference type="eggNOG" id="KOG2676">
    <property type="taxonomic scope" value="Eukaryota"/>
</dbReference>
<keyword evidence="2" id="KW-0131">Cell cycle</keyword>
<dbReference type="SUPFAM" id="SSF48371">
    <property type="entry name" value="ARM repeat"/>
    <property type="match status" value="1"/>
</dbReference>
<protein>
    <submittedName>
        <fullName evidence="4">Ataxin 10</fullName>
    </submittedName>
</protein>
<sequence>MASPAQPSVTDALATLAAACPSSPPAAALKALCRASLEASVRAALAAVLPHALAMAVEAPADHPALLYVWRLLRNAAAGCEDNQLALATALASSPLLHPNHLTALLAPPASPACAVAYLQLLVNVVSANEAAAAVLFDPALPVLSAVVASEAARAVDGLIGLVPLFVVRAAVAVPDLLPQSEPWLALVLELVAQLDTEDSLLFTNVVHLVELAADAGVLGAWLAAAKTASPDSAMELLKILDGLVHRAESEGGDVTAFTPLPLAETIMDDLVGDINAMLMPLAAGAPTAGSGSDSDDDDGLTGRIAVNRDVQDSAMALLRLRLRILGMVLGGAEPVLRDAAGSRGLVAGVTMLLKAVHAAQSHTVQARRARNGPDHDGSGIPDGLLAEVMRLVANAAFESPANQDEVRETDGMMVILDCCKLDERNPYLREWALMAVRNLTIDNTANQEVIAELETRGIAPGTDLDSLGIDAEIDEHGKLRVSRRK</sequence>
<dbReference type="GeneID" id="25561962"/>
<evidence type="ECO:0000313" key="4">
    <source>
        <dbReference type="EMBL" id="KNC56304.1"/>
    </source>
</evidence>
<evidence type="ECO:0000259" key="3">
    <source>
        <dbReference type="Pfam" id="PF09759"/>
    </source>
</evidence>
<proteinExistence type="predicted"/>
<accession>A0A0L0DVG4</accession>
<name>A0A0L0DVG4_THETB</name>
<keyword evidence="5" id="KW-1185">Reference proteome</keyword>
<dbReference type="Gene3D" id="1.25.10.10">
    <property type="entry name" value="Leucine-rich Repeat Variant"/>
    <property type="match status" value="1"/>
</dbReference>
<dbReference type="Proteomes" id="UP000054408">
    <property type="component" value="Unassembled WGS sequence"/>
</dbReference>
<dbReference type="OrthoDB" id="379794at2759"/>
<keyword evidence="1" id="KW-0132">Cell division</keyword>
<dbReference type="GO" id="GO:0051301">
    <property type="term" value="P:cell division"/>
    <property type="evidence" value="ECO:0007669"/>
    <property type="project" value="UniProtKB-KW"/>
</dbReference>
<dbReference type="AlphaFoldDB" id="A0A0L0DVG4"/>
<dbReference type="Pfam" id="PF09759">
    <property type="entry name" value="Atx10homo_assoc"/>
    <property type="match status" value="1"/>
</dbReference>
<evidence type="ECO:0000256" key="2">
    <source>
        <dbReference type="ARBA" id="ARBA00023306"/>
    </source>
</evidence>
<evidence type="ECO:0000256" key="1">
    <source>
        <dbReference type="ARBA" id="ARBA00022618"/>
    </source>
</evidence>
<dbReference type="PANTHER" id="PTHR13255:SF0">
    <property type="entry name" value="ATAXIN-10"/>
    <property type="match status" value="1"/>
</dbReference>
<dbReference type="EMBL" id="GL349441">
    <property type="protein sequence ID" value="KNC56304.1"/>
    <property type="molecule type" value="Genomic_DNA"/>
</dbReference>
<feature type="domain" description="Ataxin-10" evidence="3">
    <location>
        <begin position="388"/>
        <end position="482"/>
    </location>
</feature>
<organism evidence="4 5">
    <name type="scientific">Thecamonas trahens ATCC 50062</name>
    <dbReference type="NCBI Taxonomy" id="461836"/>
    <lineage>
        <taxon>Eukaryota</taxon>
        <taxon>Apusozoa</taxon>
        <taxon>Apusomonadida</taxon>
        <taxon>Apusomonadidae</taxon>
        <taxon>Thecamonas</taxon>
    </lineage>
</organism>
<dbReference type="InterPro" id="IPR051374">
    <property type="entry name" value="Ataxin-10/CTR86_families"/>
</dbReference>
<dbReference type="InterPro" id="IPR011989">
    <property type="entry name" value="ARM-like"/>
</dbReference>
<dbReference type="PANTHER" id="PTHR13255">
    <property type="entry name" value="ATAXIN-10"/>
    <property type="match status" value="1"/>
</dbReference>
<dbReference type="RefSeq" id="XP_013760823.1">
    <property type="nucleotide sequence ID" value="XM_013905369.1"/>
</dbReference>
<gene>
    <name evidence="4" type="ORF">AMSG_02274</name>
</gene>
<dbReference type="InterPro" id="IPR019156">
    <property type="entry name" value="Ataxin-10_domain"/>
</dbReference>
<dbReference type="GO" id="GO:0005829">
    <property type="term" value="C:cytosol"/>
    <property type="evidence" value="ECO:0007669"/>
    <property type="project" value="TreeGrafter"/>
</dbReference>
<reference evidence="4 5" key="1">
    <citation type="submission" date="2010-05" db="EMBL/GenBank/DDBJ databases">
        <title>The Genome Sequence of Thecamonas trahens ATCC 50062.</title>
        <authorList>
            <consortium name="The Broad Institute Genome Sequencing Platform"/>
            <person name="Russ C."/>
            <person name="Cuomo C."/>
            <person name="Shea T."/>
            <person name="Young S.K."/>
            <person name="Zeng Q."/>
            <person name="Koehrsen M."/>
            <person name="Haas B."/>
            <person name="Borodovsky M."/>
            <person name="Guigo R."/>
            <person name="Alvarado L."/>
            <person name="Berlin A."/>
            <person name="Bochicchio J."/>
            <person name="Borenstein D."/>
            <person name="Chapman S."/>
            <person name="Chen Z."/>
            <person name="Freedman E."/>
            <person name="Gellesch M."/>
            <person name="Goldberg J."/>
            <person name="Griggs A."/>
            <person name="Gujja S."/>
            <person name="Heilman E."/>
            <person name="Heiman D."/>
            <person name="Hepburn T."/>
            <person name="Howarth C."/>
            <person name="Jen D."/>
            <person name="Larson L."/>
            <person name="Mehta T."/>
            <person name="Park D."/>
            <person name="Pearson M."/>
            <person name="Roberts A."/>
            <person name="Saif S."/>
            <person name="Shenoy N."/>
            <person name="Sisk P."/>
            <person name="Stolte C."/>
            <person name="Sykes S."/>
            <person name="Thomson T."/>
            <person name="Walk T."/>
            <person name="White J."/>
            <person name="Yandava C."/>
            <person name="Burger G."/>
            <person name="Gray M.W."/>
            <person name="Holland P.W.H."/>
            <person name="King N."/>
            <person name="Lang F.B.F."/>
            <person name="Roger A.J."/>
            <person name="Ruiz-Trillo I."/>
            <person name="Lander E."/>
            <person name="Nusbaum C."/>
        </authorList>
    </citation>
    <scope>NUCLEOTIDE SEQUENCE [LARGE SCALE GENOMIC DNA]</scope>
    <source>
        <strain evidence="4 5">ATCC 50062</strain>
    </source>
</reference>
<dbReference type="STRING" id="461836.A0A0L0DVG4"/>
<dbReference type="InterPro" id="IPR016024">
    <property type="entry name" value="ARM-type_fold"/>
</dbReference>